<dbReference type="GO" id="GO:0005634">
    <property type="term" value="C:nucleus"/>
    <property type="evidence" value="ECO:0007669"/>
    <property type="project" value="UniProtKB-SubCell"/>
</dbReference>
<dbReference type="FunCoup" id="A0A5E4G8N5">
    <property type="interactions" value="220"/>
</dbReference>
<name>A0A5E4G8N5_PRUDU</name>
<evidence type="ECO:0000256" key="2">
    <source>
        <dbReference type="ARBA" id="ARBA00023015"/>
    </source>
</evidence>
<reference evidence="11" key="1">
    <citation type="journal article" date="2020" name="Plant J.">
        <title>Transposons played a major role in the diversification between the closely related almond and peach genomes: results from the almond genome sequence.</title>
        <authorList>
            <person name="Alioto T."/>
            <person name="Alexiou K.G."/>
            <person name="Bardil A."/>
            <person name="Barteri F."/>
            <person name="Castanera R."/>
            <person name="Cruz F."/>
            <person name="Dhingra A."/>
            <person name="Duval H."/>
            <person name="Fernandez I Marti A."/>
            <person name="Frias L."/>
            <person name="Galan B."/>
            <person name="Garcia J.L."/>
            <person name="Howad W."/>
            <person name="Gomez-Garrido J."/>
            <person name="Gut M."/>
            <person name="Julca I."/>
            <person name="Morata J."/>
            <person name="Puigdomenech P."/>
            <person name="Ribeca P."/>
            <person name="Rubio Cabetas M.J."/>
            <person name="Vlasova A."/>
            <person name="Wirthensohn M."/>
            <person name="Garcia-Mas J."/>
            <person name="Gabaldon T."/>
            <person name="Casacuberta J.M."/>
            <person name="Arus P."/>
        </authorList>
    </citation>
    <scope>NUCLEOTIDE SEQUENCE [LARGE SCALE GENOMIC DNA]</scope>
    <source>
        <strain evidence="11">cv. Texas</strain>
    </source>
</reference>
<dbReference type="SUPFAM" id="SSF46689">
    <property type="entry name" value="Homeodomain-like"/>
    <property type="match status" value="1"/>
</dbReference>
<dbReference type="OMA" id="NVRNDQL"/>
<feature type="compositionally biased region" description="Basic and acidic residues" evidence="6">
    <location>
        <begin position="430"/>
        <end position="439"/>
    </location>
</feature>
<keyword evidence="5" id="KW-0539">Nucleus</keyword>
<comment type="subcellular location">
    <subcellularLocation>
        <location evidence="1">Nucleus</location>
    </subcellularLocation>
</comment>
<feature type="domain" description="HTH myb-type" evidence="9">
    <location>
        <begin position="85"/>
        <end position="139"/>
    </location>
</feature>
<evidence type="ECO:0000259" key="8">
    <source>
        <dbReference type="PROSITE" id="PS51293"/>
    </source>
</evidence>
<feature type="region of interest" description="Disordered" evidence="6">
    <location>
        <begin position="150"/>
        <end position="176"/>
    </location>
</feature>
<dbReference type="SMART" id="SM00717">
    <property type="entry name" value="SANT"/>
    <property type="match status" value="1"/>
</dbReference>
<dbReference type="GO" id="GO:0003677">
    <property type="term" value="F:DNA binding"/>
    <property type="evidence" value="ECO:0007669"/>
    <property type="project" value="UniProtKB-KW"/>
</dbReference>
<keyword evidence="3" id="KW-0238">DNA-binding</keyword>
<accession>A0A5E4G8N5</accession>
<dbReference type="InterPro" id="IPR017884">
    <property type="entry name" value="SANT_dom"/>
</dbReference>
<dbReference type="PROSITE" id="PS50090">
    <property type="entry name" value="MYB_LIKE"/>
    <property type="match status" value="1"/>
</dbReference>
<evidence type="ECO:0000259" key="9">
    <source>
        <dbReference type="PROSITE" id="PS51294"/>
    </source>
</evidence>
<feature type="domain" description="Myb-like" evidence="7">
    <location>
        <begin position="85"/>
        <end position="135"/>
    </location>
</feature>
<feature type="compositionally biased region" description="Basic and acidic residues" evidence="6">
    <location>
        <begin position="449"/>
        <end position="475"/>
    </location>
</feature>
<organism evidence="10 11">
    <name type="scientific">Prunus dulcis</name>
    <name type="common">Almond</name>
    <name type="synonym">Amygdalus dulcis</name>
    <dbReference type="NCBI Taxonomy" id="3755"/>
    <lineage>
        <taxon>Eukaryota</taxon>
        <taxon>Viridiplantae</taxon>
        <taxon>Streptophyta</taxon>
        <taxon>Embryophyta</taxon>
        <taxon>Tracheophyta</taxon>
        <taxon>Spermatophyta</taxon>
        <taxon>Magnoliopsida</taxon>
        <taxon>eudicotyledons</taxon>
        <taxon>Gunneridae</taxon>
        <taxon>Pentapetalae</taxon>
        <taxon>rosids</taxon>
        <taxon>fabids</taxon>
        <taxon>Rosales</taxon>
        <taxon>Rosaceae</taxon>
        <taxon>Amygdaloideae</taxon>
        <taxon>Amygdaleae</taxon>
        <taxon>Prunus</taxon>
    </lineage>
</organism>
<keyword evidence="2" id="KW-0805">Transcription regulation</keyword>
<dbReference type="Pfam" id="PF00249">
    <property type="entry name" value="Myb_DNA-binding"/>
    <property type="match status" value="1"/>
</dbReference>
<dbReference type="PROSITE" id="PS51293">
    <property type="entry name" value="SANT"/>
    <property type="match status" value="1"/>
</dbReference>
<dbReference type="NCBIfam" id="TIGR01557">
    <property type="entry name" value="myb_SHAQKYF"/>
    <property type="match status" value="1"/>
</dbReference>
<evidence type="ECO:0000256" key="1">
    <source>
        <dbReference type="ARBA" id="ARBA00004123"/>
    </source>
</evidence>
<feature type="compositionally biased region" description="Polar residues" evidence="6">
    <location>
        <begin position="476"/>
        <end position="485"/>
    </location>
</feature>
<evidence type="ECO:0000256" key="4">
    <source>
        <dbReference type="ARBA" id="ARBA00023163"/>
    </source>
</evidence>
<feature type="compositionally biased region" description="Basic and acidic residues" evidence="6">
    <location>
        <begin position="493"/>
        <end position="508"/>
    </location>
</feature>
<dbReference type="PANTHER" id="PTHR12802">
    <property type="entry name" value="SWI/SNF COMPLEX-RELATED"/>
    <property type="match status" value="1"/>
</dbReference>
<dbReference type="Gene3D" id="1.10.10.60">
    <property type="entry name" value="Homeodomain-like"/>
    <property type="match status" value="1"/>
</dbReference>
<evidence type="ECO:0000313" key="11">
    <source>
        <dbReference type="Proteomes" id="UP000327085"/>
    </source>
</evidence>
<dbReference type="EMBL" id="CABIKO010000419">
    <property type="protein sequence ID" value="VVA35950.1"/>
    <property type="molecule type" value="Genomic_DNA"/>
</dbReference>
<feature type="domain" description="SANT" evidence="8">
    <location>
        <begin position="88"/>
        <end position="139"/>
    </location>
</feature>
<sequence>MAGLRLRWFPQPNSMPLYTLSVEFVRLPSIFEPFPSTNENYAISGHCPASYWSLSHHPLSSRKLSIRHGFLRREDLAIKARKPYTITKQRERWTHEEHNKFLEALKLYGRAWQRIEEHIGTKTAVQIRSHAQKFFSKLEKEAHVNGVPIGQSIGIDIPPPRPKRKPSNPYPRKSSSAASICDTLHVGAKVGKLLSSASSSRYKQVVDLEKEPLHERPFGDEKANNAENQVANCTEVFTLLQDDHCSVSSANNNSIPSQVAFGNACTLRDATNEFHVTIKLKGNQNLKKIDAKMIVGDNGTSGAPKSGNTNNAFHKELVQGEKFSSLIVSSLLQNPAAHAAASSTAAFWPYANAKNREDPPSMAAIAAATVTAATAWLAVHRLLPCQIDFSCSPISMTPPVPSMDTDQAPPAKRERGESSLQIPSLQDQQLDSKHTEAVEAQHSNIAKANTDDKKDVASTGEVHDSNHAKSRKQVDRSSYGSNTPSDSEDETAAIEKNEKGKEEQKEPNTSHPAAESSHRRSRCVSNVYDSWKEVSEEGRLAFHALFSRDVLPQSFSLTQDLKIKGHQNDDDDSDATPKSQSSTSQPKSSSQKTPAPKMRWSDYPPDDKIHGQDPYDFSPLDLGED</sequence>
<dbReference type="PANTHER" id="PTHR12802:SF177">
    <property type="entry name" value="PROTEIN CCA1"/>
    <property type="match status" value="1"/>
</dbReference>
<dbReference type="InterPro" id="IPR009057">
    <property type="entry name" value="Homeodomain-like_sf"/>
</dbReference>
<evidence type="ECO:0000256" key="5">
    <source>
        <dbReference type="ARBA" id="ARBA00023242"/>
    </source>
</evidence>
<dbReference type="InterPro" id="IPR017930">
    <property type="entry name" value="Myb_dom"/>
</dbReference>
<dbReference type="InterPro" id="IPR006447">
    <property type="entry name" value="Myb_dom_plants"/>
</dbReference>
<evidence type="ECO:0000259" key="7">
    <source>
        <dbReference type="PROSITE" id="PS50090"/>
    </source>
</evidence>
<feature type="region of interest" description="Disordered" evidence="6">
    <location>
        <begin position="394"/>
        <end position="523"/>
    </location>
</feature>
<dbReference type="GO" id="GO:0010468">
    <property type="term" value="P:regulation of gene expression"/>
    <property type="evidence" value="ECO:0007669"/>
    <property type="project" value="UniProtKB-ARBA"/>
</dbReference>
<dbReference type="AlphaFoldDB" id="A0A5E4G8N5"/>
<keyword evidence="4" id="KW-0804">Transcription</keyword>
<evidence type="ECO:0000256" key="6">
    <source>
        <dbReference type="SAM" id="MobiDB-lite"/>
    </source>
</evidence>
<proteinExistence type="predicted"/>
<dbReference type="InterPro" id="IPR001005">
    <property type="entry name" value="SANT/Myb"/>
</dbReference>
<protein>
    <submittedName>
        <fullName evidence="10">PREDICTED: LHY</fullName>
    </submittedName>
</protein>
<dbReference type="PROSITE" id="PS51294">
    <property type="entry name" value="HTH_MYB"/>
    <property type="match status" value="1"/>
</dbReference>
<feature type="compositionally biased region" description="Polar residues" evidence="6">
    <location>
        <begin position="418"/>
        <end position="429"/>
    </location>
</feature>
<feature type="compositionally biased region" description="Low complexity" evidence="6">
    <location>
        <begin position="576"/>
        <end position="594"/>
    </location>
</feature>
<dbReference type="CDD" id="cd00167">
    <property type="entry name" value="SANT"/>
    <property type="match status" value="1"/>
</dbReference>
<dbReference type="Gramene" id="VVA35950">
    <property type="protein sequence ID" value="VVA35950"/>
    <property type="gene ID" value="Prudul26B026079"/>
</dbReference>
<evidence type="ECO:0000313" key="10">
    <source>
        <dbReference type="EMBL" id="VVA35950.1"/>
    </source>
</evidence>
<dbReference type="InParanoid" id="A0A5E4G8N5"/>
<gene>
    <name evidence="10" type="ORF">ALMOND_2B026079</name>
</gene>
<feature type="region of interest" description="Disordered" evidence="6">
    <location>
        <begin position="561"/>
        <end position="625"/>
    </location>
</feature>
<dbReference type="FunFam" id="1.10.10.60:FF:000023">
    <property type="entry name" value="protein REVEILLE 6 isoform X1"/>
    <property type="match status" value="1"/>
</dbReference>
<evidence type="ECO:0000256" key="3">
    <source>
        <dbReference type="ARBA" id="ARBA00023125"/>
    </source>
</evidence>
<dbReference type="Proteomes" id="UP000327085">
    <property type="component" value="Chromosome 2"/>
</dbReference>